<evidence type="ECO:0000313" key="1">
    <source>
        <dbReference type="EMBL" id="SMF62233.1"/>
    </source>
</evidence>
<dbReference type="RefSeq" id="WP_132323104.1">
    <property type="nucleotide sequence ID" value="NZ_FWZT01000021.1"/>
</dbReference>
<dbReference type="STRING" id="1513793.SAMN06296036_12149"/>
<dbReference type="Proteomes" id="UP000192907">
    <property type="component" value="Unassembled WGS sequence"/>
</dbReference>
<evidence type="ECO:0000313" key="2">
    <source>
        <dbReference type="Proteomes" id="UP000192907"/>
    </source>
</evidence>
<dbReference type="AlphaFoldDB" id="A0A1Y6CL34"/>
<organism evidence="1 2">
    <name type="scientific">Pseudobacteriovorax antillogorgiicola</name>
    <dbReference type="NCBI Taxonomy" id="1513793"/>
    <lineage>
        <taxon>Bacteria</taxon>
        <taxon>Pseudomonadati</taxon>
        <taxon>Bdellovibrionota</taxon>
        <taxon>Oligoflexia</taxon>
        <taxon>Oligoflexales</taxon>
        <taxon>Pseudobacteriovoracaceae</taxon>
        <taxon>Pseudobacteriovorax</taxon>
    </lineage>
</organism>
<dbReference type="OrthoDB" id="5288474at2"/>
<gene>
    <name evidence="1" type="ORF">SAMN06296036_12149</name>
</gene>
<sequence>MKQTILYVDCHGYKPLPPGETLRIISSQFQVESVTDLPSALSVLENIDPIMIMVTNNPNYELFTEFRKRQPKGSTILVTAMPMKEYSAELRGVEETLIDHVVSNKIKDAWTTHDLRITISKLSSGDIFGVEKYLAPNTTIHHEVIKSSKERERLNNKVMEFAQACHLGQHTSRMAFGITEELLMNSIYDAPAAAGIDRFRNIDQTTAIHLQEGEQGQLSFACDGRILAISSSDPFGALKKDKVFQYLKKVLKRSSTEGLIDTKRGGAGLGLFKILYSSHAIVCNVEEGKKTEIMALIDVNDQLRDFSTMARSIHYFSIPF</sequence>
<proteinExistence type="predicted"/>
<protein>
    <submittedName>
        <fullName evidence="1">Uncharacterized protein</fullName>
    </submittedName>
</protein>
<accession>A0A1Y6CL34</accession>
<keyword evidence="2" id="KW-1185">Reference proteome</keyword>
<name>A0A1Y6CL34_9BACT</name>
<dbReference type="EMBL" id="FWZT01000021">
    <property type="protein sequence ID" value="SMF62233.1"/>
    <property type="molecule type" value="Genomic_DNA"/>
</dbReference>
<reference evidence="2" key="1">
    <citation type="submission" date="2017-04" db="EMBL/GenBank/DDBJ databases">
        <authorList>
            <person name="Varghese N."/>
            <person name="Submissions S."/>
        </authorList>
    </citation>
    <scope>NUCLEOTIDE SEQUENCE [LARGE SCALE GENOMIC DNA]</scope>
    <source>
        <strain evidence="2">RKEM611</strain>
    </source>
</reference>